<dbReference type="PIRSF" id="PIRSF011576">
    <property type="entry name" value="YabP"/>
    <property type="match status" value="1"/>
</dbReference>
<evidence type="ECO:0000313" key="1">
    <source>
        <dbReference type="EMBL" id="HJC40513.1"/>
    </source>
</evidence>
<dbReference type="Proteomes" id="UP000823882">
    <property type="component" value="Unassembled WGS sequence"/>
</dbReference>
<dbReference type="InterPro" id="IPR038705">
    <property type="entry name" value="YabP_sf"/>
</dbReference>
<dbReference type="InterPro" id="IPR022476">
    <property type="entry name" value="Spore_YabP/YqfC"/>
</dbReference>
<organism evidence="1 2">
    <name type="scientific">Candidatus Intestinimonas pullistercoris</name>
    <dbReference type="NCBI Taxonomy" id="2838623"/>
    <lineage>
        <taxon>Bacteria</taxon>
        <taxon>Bacillati</taxon>
        <taxon>Bacillota</taxon>
        <taxon>Clostridia</taxon>
        <taxon>Eubacteriales</taxon>
        <taxon>Intestinimonas</taxon>
    </lineage>
</organism>
<dbReference type="InterPro" id="IPR012504">
    <property type="entry name" value="Spore_YabP"/>
</dbReference>
<dbReference type="Pfam" id="PF07873">
    <property type="entry name" value="YabP"/>
    <property type="match status" value="1"/>
</dbReference>
<reference evidence="1" key="1">
    <citation type="journal article" date="2021" name="PeerJ">
        <title>Extensive microbial diversity within the chicken gut microbiome revealed by metagenomics and culture.</title>
        <authorList>
            <person name="Gilroy R."/>
            <person name="Ravi A."/>
            <person name="Getino M."/>
            <person name="Pursley I."/>
            <person name="Horton D.L."/>
            <person name="Alikhan N.F."/>
            <person name="Baker D."/>
            <person name="Gharbi K."/>
            <person name="Hall N."/>
            <person name="Watson M."/>
            <person name="Adriaenssens E.M."/>
            <person name="Foster-Nyarko E."/>
            <person name="Jarju S."/>
            <person name="Secka A."/>
            <person name="Antonio M."/>
            <person name="Oren A."/>
            <person name="Chaudhuri R.R."/>
            <person name="La Ragione R."/>
            <person name="Hildebrand F."/>
            <person name="Pallen M.J."/>
        </authorList>
    </citation>
    <scope>NUCLEOTIDE SEQUENCE</scope>
    <source>
        <strain evidence="1">CHK186-1790</strain>
    </source>
</reference>
<reference evidence="1" key="2">
    <citation type="submission" date="2021-04" db="EMBL/GenBank/DDBJ databases">
        <authorList>
            <person name="Gilroy R."/>
        </authorList>
    </citation>
    <scope>NUCLEOTIDE SEQUENCE</scope>
    <source>
        <strain evidence="1">CHK186-1790</strain>
    </source>
</reference>
<protein>
    <submittedName>
        <fullName evidence="1">Sporulation protein YabP</fullName>
    </submittedName>
</protein>
<proteinExistence type="predicted"/>
<dbReference type="Gene3D" id="2.60.40.2000">
    <property type="match status" value="1"/>
</dbReference>
<dbReference type="GO" id="GO:0030435">
    <property type="term" value="P:sporulation resulting in formation of a cellular spore"/>
    <property type="evidence" value="ECO:0007669"/>
    <property type="project" value="InterPro"/>
</dbReference>
<gene>
    <name evidence="1" type="primary">yabP</name>
    <name evidence="1" type="ORF">H9701_03040</name>
</gene>
<evidence type="ECO:0000313" key="2">
    <source>
        <dbReference type="Proteomes" id="UP000823882"/>
    </source>
</evidence>
<dbReference type="AlphaFoldDB" id="A0A9D2SYI7"/>
<name>A0A9D2SYI7_9FIRM</name>
<dbReference type="NCBIfam" id="TIGR02892">
    <property type="entry name" value="spore_yabP"/>
    <property type="match status" value="1"/>
</dbReference>
<sequence length="96" mass="10697">MQYEEKRPRDEGADHHVILEGRESLSVSGVEEVESFDETTIVMRTCKGTLVVRGEDLHIEKLSLDGGDLKVEGTVDALTYEDDGGERGGFLARLFR</sequence>
<comment type="caution">
    <text evidence="1">The sequence shown here is derived from an EMBL/GenBank/DDBJ whole genome shotgun (WGS) entry which is preliminary data.</text>
</comment>
<dbReference type="EMBL" id="DWWJ01000061">
    <property type="protein sequence ID" value="HJC40513.1"/>
    <property type="molecule type" value="Genomic_DNA"/>
</dbReference>
<accession>A0A9D2SYI7</accession>